<evidence type="ECO:0000313" key="1">
    <source>
        <dbReference type="EMBL" id="KDP36531.1"/>
    </source>
</evidence>
<sequence length="72" mass="8289">MQAARAKTDILSPRQNLQHRHAIRHNLVMLDFESPRWLQYGLCLDEHIQRLTTTCGTGVLISTAWACWTLSL</sequence>
<name>A0A067KJW0_JATCU</name>
<gene>
    <name evidence="1" type="ORF">JCGZ_08868</name>
</gene>
<dbReference type="AlphaFoldDB" id="A0A067KJW0"/>
<reference evidence="1 2" key="1">
    <citation type="journal article" date="2014" name="PLoS ONE">
        <title>Global Analysis of Gene Expression Profiles in Physic Nut (Jatropha curcas L.) Seedlings Exposed to Salt Stress.</title>
        <authorList>
            <person name="Zhang L."/>
            <person name="Zhang C."/>
            <person name="Wu P."/>
            <person name="Chen Y."/>
            <person name="Li M."/>
            <person name="Jiang H."/>
            <person name="Wu G."/>
        </authorList>
    </citation>
    <scope>NUCLEOTIDE SEQUENCE [LARGE SCALE GENOMIC DNA]</scope>
    <source>
        <strain evidence="2">cv. GZQX0401</strain>
        <tissue evidence="1">Young leaves</tissue>
    </source>
</reference>
<organism evidence="1 2">
    <name type="scientific">Jatropha curcas</name>
    <name type="common">Barbados nut</name>
    <dbReference type="NCBI Taxonomy" id="180498"/>
    <lineage>
        <taxon>Eukaryota</taxon>
        <taxon>Viridiplantae</taxon>
        <taxon>Streptophyta</taxon>
        <taxon>Embryophyta</taxon>
        <taxon>Tracheophyta</taxon>
        <taxon>Spermatophyta</taxon>
        <taxon>Magnoliopsida</taxon>
        <taxon>eudicotyledons</taxon>
        <taxon>Gunneridae</taxon>
        <taxon>Pentapetalae</taxon>
        <taxon>rosids</taxon>
        <taxon>fabids</taxon>
        <taxon>Malpighiales</taxon>
        <taxon>Euphorbiaceae</taxon>
        <taxon>Crotonoideae</taxon>
        <taxon>Jatropheae</taxon>
        <taxon>Jatropha</taxon>
    </lineage>
</organism>
<protein>
    <submittedName>
        <fullName evidence="1">Uncharacterized protein</fullName>
    </submittedName>
</protein>
<dbReference type="EMBL" id="KK914428">
    <property type="protein sequence ID" value="KDP36531.1"/>
    <property type="molecule type" value="Genomic_DNA"/>
</dbReference>
<evidence type="ECO:0000313" key="2">
    <source>
        <dbReference type="Proteomes" id="UP000027138"/>
    </source>
</evidence>
<keyword evidence="2" id="KW-1185">Reference proteome</keyword>
<proteinExistence type="predicted"/>
<accession>A0A067KJW0</accession>
<dbReference type="Proteomes" id="UP000027138">
    <property type="component" value="Unassembled WGS sequence"/>
</dbReference>